<dbReference type="PANTHER" id="PTHR42738:SF15">
    <property type="entry name" value="HYDROXYMETHYLGLUTARYL-COA LYASE"/>
    <property type="match status" value="1"/>
</dbReference>
<dbReference type="SUPFAM" id="SSF51569">
    <property type="entry name" value="Aldolase"/>
    <property type="match status" value="1"/>
</dbReference>
<dbReference type="Gene3D" id="3.20.20.70">
    <property type="entry name" value="Aldolase class I"/>
    <property type="match status" value="1"/>
</dbReference>
<evidence type="ECO:0000256" key="4">
    <source>
        <dbReference type="ARBA" id="ARBA00022723"/>
    </source>
</evidence>
<dbReference type="InterPro" id="IPR000891">
    <property type="entry name" value="PYR_CT"/>
</dbReference>
<evidence type="ECO:0000256" key="5">
    <source>
        <dbReference type="ARBA" id="ARBA00023239"/>
    </source>
</evidence>
<dbReference type="EMBL" id="OIVN01003580">
    <property type="protein sequence ID" value="SPD12245.1"/>
    <property type="molecule type" value="Genomic_DNA"/>
</dbReference>
<evidence type="ECO:0000256" key="2">
    <source>
        <dbReference type="ARBA" id="ARBA00009405"/>
    </source>
</evidence>
<comment type="similarity">
    <text evidence="2">Belongs to the HMG-CoA lyase family.</text>
</comment>
<evidence type="ECO:0000256" key="7">
    <source>
        <dbReference type="SAM" id="SignalP"/>
    </source>
</evidence>
<feature type="chain" id="PRO_5014964575" description="hydroxymethylglutaryl-CoA lyase" evidence="7">
    <location>
        <begin position="21"/>
        <end position="81"/>
    </location>
</feature>
<feature type="domain" description="Pyruvate carboxyltransferase" evidence="8">
    <location>
        <begin position="22"/>
        <end position="70"/>
    </location>
</feature>
<proteinExistence type="inferred from homology"/>
<keyword evidence="7" id="KW-0732">Signal</keyword>
<reference evidence="9" key="1">
    <citation type="submission" date="2018-02" db="EMBL/GenBank/DDBJ databases">
        <authorList>
            <person name="Cohen D.B."/>
            <person name="Kent A.D."/>
        </authorList>
    </citation>
    <scope>NUCLEOTIDE SEQUENCE</scope>
</reference>
<keyword evidence="4" id="KW-0479">Metal-binding</keyword>
<dbReference type="PANTHER" id="PTHR42738">
    <property type="entry name" value="HYDROXYMETHYLGLUTARYL-COA LYASE"/>
    <property type="match status" value="1"/>
</dbReference>
<evidence type="ECO:0000256" key="3">
    <source>
        <dbReference type="ARBA" id="ARBA00012910"/>
    </source>
</evidence>
<dbReference type="GO" id="GO:0046951">
    <property type="term" value="P:ketone body biosynthetic process"/>
    <property type="evidence" value="ECO:0007669"/>
    <property type="project" value="TreeGrafter"/>
</dbReference>
<dbReference type="EC" id="4.1.3.4" evidence="3"/>
<dbReference type="InterPro" id="IPR013785">
    <property type="entry name" value="Aldolase_TIM"/>
</dbReference>
<organism evidence="9">
    <name type="scientific">Fagus sylvatica</name>
    <name type="common">Beechnut</name>
    <dbReference type="NCBI Taxonomy" id="28930"/>
    <lineage>
        <taxon>Eukaryota</taxon>
        <taxon>Viridiplantae</taxon>
        <taxon>Streptophyta</taxon>
        <taxon>Embryophyta</taxon>
        <taxon>Tracheophyta</taxon>
        <taxon>Spermatophyta</taxon>
        <taxon>Magnoliopsida</taxon>
        <taxon>eudicotyledons</taxon>
        <taxon>Gunneridae</taxon>
        <taxon>Pentapetalae</taxon>
        <taxon>rosids</taxon>
        <taxon>fabids</taxon>
        <taxon>Fagales</taxon>
        <taxon>Fagaceae</taxon>
        <taxon>Fagus</taxon>
    </lineage>
</organism>
<evidence type="ECO:0000259" key="8">
    <source>
        <dbReference type="Pfam" id="PF00682"/>
    </source>
</evidence>
<evidence type="ECO:0000256" key="1">
    <source>
        <dbReference type="ARBA" id="ARBA00005143"/>
    </source>
</evidence>
<dbReference type="GO" id="GO:0004419">
    <property type="term" value="F:hydroxymethylglutaryl-CoA lyase activity"/>
    <property type="evidence" value="ECO:0007669"/>
    <property type="project" value="UniProtKB-EC"/>
</dbReference>
<dbReference type="GO" id="GO:0006552">
    <property type="term" value="P:L-leucine catabolic process"/>
    <property type="evidence" value="ECO:0007669"/>
    <property type="project" value="TreeGrafter"/>
</dbReference>
<sequence>MGQLVMLVALRVCFLEVFQGFVKIVEVGPRDGLQNEKEIVPTAVKVELIKMLVSSGLPVVEATSFVSPKWVPQVNMALVSY</sequence>
<protein>
    <recommendedName>
        <fullName evidence="3">hydroxymethylglutaryl-CoA lyase</fullName>
        <ecNumber evidence="3">4.1.3.4</ecNumber>
    </recommendedName>
</protein>
<evidence type="ECO:0000313" key="9">
    <source>
        <dbReference type="EMBL" id="SPD12245.1"/>
    </source>
</evidence>
<gene>
    <name evidence="9" type="ORF">FSB_LOCUS40127</name>
</gene>
<accession>A0A2N9HJY8</accession>
<dbReference type="AlphaFoldDB" id="A0A2N9HJY8"/>
<name>A0A2N9HJY8_FAGSY</name>
<comment type="pathway">
    <text evidence="1">Metabolic intermediate metabolism; (S)-3-hydroxy-3-methylglutaryl-CoA degradation; acetoacetate from (S)-3-hydroxy-3-methylglutaryl-CoA: step 1/1.</text>
</comment>
<feature type="signal peptide" evidence="7">
    <location>
        <begin position="1"/>
        <end position="20"/>
    </location>
</feature>
<comment type="catalytic activity">
    <reaction evidence="6">
        <text>(3S)-3-hydroxy-3-methylglutaryl-CoA = acetoacetate + acetyl-CoA</text>
        <dbReference type="Rhea" id="RHEA:24404"/>
        <dbReference type="ChEBI" id="CHEBI:13705"/>
        <dbReference type="ChEBI" id="CHEBI:43074"/>
        <dbReference type="ChEBI" id="CHEBI:57288"/>
        <dbReference type="EC" id="4.1.3.4"/>
    </reaction>
</comment>
<evidence type="ECO:0000256" key="6">
    <source>
        <dbReference type="ARBA" id="ARBA00049877"/>
    </source>
</evidence>
<keyword evidence="5" id="KW-0456">Lyase</keyword>
<dbReference type="Pfam" id="PF00682">
    <property type="entry name" value="HMGL-like"/>
    <property type="match status" value="1"/>
</dbReference>
<dbReference type="GO" id="GO:0046872">
    <property type="term" value="F:metal ion binding"/>
    <property type="evidence" value="ECO:0007669"/>
    <property type="project" value="UniProtKB-KW"/>
</dbReference>
<dbReference type="InterPro" id="IPR043594">
    <property type="entry name" value="HMGL"/>
</dbReference>